<evidence type="ECO:0000313" key="5">
    <source>
        <dbReference type="EMBL" id="KAI7737312.1"/>
    </source>
</evidence>
<organism evidence="5 6">
    <name type="scientific">Ambrosia artemisiifolia</name>
    <name type="common">Common ragweed</name>
    <dbReference type="NCBI Taxonomy" id="4212"/>
    <lineage>
        <taxon>Eukaryota</taxon>
        <taxon>Viridiplantae</taxon>
        <taxon>Streptophyta</taxon>
        <taxon>Embryophyta</taxon>
        <taxon>Tracheophyta</taxon>
        <taxon>Spermatophyta</taxon>
        <taxon>Magnoliopsida</taxon>
        <taxon>eudicotyledons</taxon>
        <taxon>Gunneridae</taxon>
        <taxon>Pentapetalae</taxon>
        <taxon>asterids</taxon>
        <taxon>campanulids</taxon>
        <taxon>Asterales</taxon>
        <taxon>Asteraceae</taxon>
        <taxon>Asteroideae</taxon>
        <taxon>Heliantheae alliance</taxon>
        <taxon>Heliantheae</taxon>
        <taxon>Ambrosia</taxon>
    </lineage>
</organism>
<gene>
    <name evidence="5" type="ORF">M8C21_031410</name>
</gene>
<dbReference type="AlphaFoldDB" id="A0AAD5C8R2"/>
<evidence type="ECO:0000256" key="3">
    <source>
        <dbReference type="SAM" id="MobiDB-lite"/>
    </source>
</evidence>
<evidence type="ECO:0000256" key="1">
    <source>
        <dbReference type="ARBA" id="ARBA00022763"/>
    </source>
</evidence>
<comment type="caution">
    <text evidence="5">The sequence shown here is derived from an EMBL/GenBank/DDBJ whole genome shotgun (WGS) entry which is preliminary data.</text>
</comment>
<evidence type="ECO:0000313" key="6">
    <source>
        <dbReference type="Proteomes" id="UP001206925"/>
    </source>
</evidence>
<evidence type="ECO:0000256" key="2">
    <source>
        <dbReference type="ARBA" id="ARBA00023204"/>
    </source>
</evidence>
<dbReference type="Proteomes" id="UP001206925">
    <property type="component" value="Unassembled WGS sequence"/>
</dbReference>
<dbReference type="EMBL" id="JAMZMK010009062">
    <property type="protein sequence ID" value="KAI7737312.1"/>
    <property type="molecule type" value="Genomic_DNA"/>
</dbReference>
<protein>
    <recommendedName>
        <fullName evidence="4">Morc S5 domain-containing protein</fullName>
    </recommendedName>
</protein>
<feature type="domain" description="Morc S5" evidence="4">
    <location>
        <begin position="165"/>
        <end position="256"/>
    </location>
</feature>
<feature type="domain" description="Morc S5" evidence="4">
    <location>
        <begin position="260"/>
        <end position="306"/>
    </location>
</feature>
<evidence type="ECO:0000259" key="4">
    <source>
        <dbReference type="Pfam" id="PF17942"/>
    </source>
</evidence>
<dbReference type="InterPro" id="IPR041006">
    <property type="entry name" value="Morc_S5"/>
</dbReference>
<reference evidence="5" key="1">
    <citation type="submission" date="2022-06" db="EMBL/GenBank/DDBJ databases">
        <title>Uncovering the hologenomic basis of an extraordinary plant invasion.</title>
        <authorList>
            <person name="Bieker V.C."/>
            <person name="Martin M.D."/>
            <person name="Gilbert T."/>
            <person name="Hodgins K."/>
            <person name="Battlay P."/>
            <person name="Petersen B."/>
            <person name="Wilson J."/>
        </authorList>
    </citation>
    <scope>NUCLEOTIDE SEQUENCE</scope>
    <source>
        <strain evidence="5">AA19_3_7</strain>
        <tissue evidence="5">Leaf</tissue>
    </source>
</reference>
<proteinExistence type="predicted"/>
<dbReference type="GO" id="GO:0005634">
    <property type="term" value="C:nucleus"/>
    <property type="evidence" value="ECO:0007669"/>
    <property type="project" value="TreeGrafter"/>
</dbReference>
<dbReference type="GO" id="GO:0006281">
    <property type="term" value="P:DNA repair"/>
    <property type="evidence" value="ECO:0007669"/>
    <property type="project" value="UniProtKB-KW"/>
</dbReference>
<keyword evidence="2" id="KW-0234">DNA repair</keyword>
<keyword evidence="6" id="KW-1185">Reference proteome</keyword>
<feature type="region of interest" description="Disordered" evidence="3">
    <location>
        <begin position="331"/>
        <end position="353"/>
    </location>
</feature>
<feature type="non-terminal residue" evidence="5">
    <location>
        <position position="411"/>
    </location>
</feature>
<dbReference type="PANTHER" id="PTHR23336">
    <property type="entry name" value="ZINC FINGER CW-TYPE COILED-COIL DOMAIN PROTEIN 3"/>
    <property type="match status" value="1"/>
</dbReference>
<feature type="non-terminal residue" evidence="5">
    <location>
        <position position="1"/>
    </location>
</feature>
<dbReference type="InterPro" id="IPR045261">
    <property type="entry name" value="MORC_ATPase"/>
</dbReference>
<dbReference type="GO" id="GO:0016887">
    <property type="term" value="F:ATP hydrolysis activity"/>
    <property type="evidence" value="ECO:0007669"/>
    <property type="project" value="InterPro"/>
</dbReference>
<dbReference type="PANTHER" id="PTHR23336:SF50">
    <property type="entry name" value="PROTEIN MICRORCHIDIA 1-RELATED"/>
    <property type="match status" value="1"/>
</dbReference>
<keyword evidence="1" id="KW-0227">DNA damage</keyword>
<name>A0AAD5C8R2_AMBAR</name>
<accession>A0AAD5C8R2</accession>
<sequence>KPANVIHIVDSDDEGGGDQDQPQVQNNNTINDHLTLENRSFWKAGSLCIIAPTKWAPNQAKVLKFTTPSVNMTQRRATQSVGLLSYTFLRRTGQDDVIVPMFEDIGSHGTKIIIYNLWLNDEGIYELNFDEDDEDIKLRDETAHLSKLRKKVAETQAHISYRLLHSLRAYASMLYLRKFKNFKIILRGKPVEQYNIADDLRNPQINIYRPHVASTKEAVMETTLGFIKEAPAIGVNGFNVYHKNRLIRDVLRIASQYANLFQPFWKVTSEGNSRGYGVVGVLEANFIEPAHDKQDFERSKQYCHLVGHQPDPSSLHKAQKTAATPIQNQGEAFDQNSPITGHPANRRLNLSGSQMGSYGRAVYNNATPPGFDQEMAHGDCSRDIDEIREENIQLFIRSEQSMQRETELKTM</sequence>
<dbReference type="Pfam" id="PF17942">
    <property type="entry name" value="Morc6_S5"/>
    <property type="match status" value="2"/>
</dbReference>